<dbReference type="AlphaFoldDB" id="A0AA88GNC5"/>
<evidence type="ECO:0000313" key="3">
    <source>
        <dbReference type="Proteomes" id="UP000816034"/>
    </source>
</evidence>
<dbReference type="InterPro" id="IPR036322">
    <property type="entry name" value="WD40_repeat_dom_sf"/>
</dbReference>
<keyword evidence="3" id="KW-1185">Reference proteome</keyword>
<accession>A0AA88GNC5</accession>
<dbReference type="Proteomes" id="UP000816034">
    <property type="component" value="Unassembled WGS sequence"/>
</dbReference>
<evidence type="ECO:0000259" key="1">
    <source>
        <dbReference type="PROSITE" id="PS50181"/>
    </source>
</evidence>
<dbReference type="SUPFAM" id="SSF81383">
    <property type="entry name" value="F-box domain"/>
    <property type="match status" value="1"/>
</dbReference>
<dbReference type="PROSITE" id="PS50181">
    <property type="entry name" value="FBOX"/>
    <property type="match status" value="1"/>
</dbReference>
<dbReference type="EMBL" id="PYSW02000020">
    <property type="protein sequence ID" value="KAG2383575.1"/>
    <property type="molecule type" value="Genomic_DNA"/>
</dbReference>
<name>A0AA88GNC5_NAELO</name>
<comment type="caution">
    <text evidence="2">The sequence shown here is derived from an EMBL/GenBank/DDBJ whole genome shotgun (WGS) entry which is preliminary data.</text>
</comment>
<dbReference type="InterPro" id="IPR015943">
    <property type="entry name" value="WD40/YVTN_repeat-like_dom_sf"/>
</dbReference>
<dbReference type="InterPro" id="IPR001810">
    <property type="entry name" value="F-box_dom"/>
</dbReference>
<dbReference type="Pfam" id="PF00646">
    <property type="entry name" value="F-box"/>
    <property type="match status" value="1"/>
</dbReference>
<reference evidence="2 3" key="1">
    <citation type="journal article" date="2018" name="BMC Genomics">
        <title>The genome of Naegleria lovaniensis, the basis for a comparative approach to unravel pathogenicity factors of the human pathogenic amoeba N. fowleri.</title>
        <authorList>
            <person name="Liechti N."/>
            <person name="Schurch N."/>
            <person name="Bruggmann R."/>
            <person name="Wittwer M."/>
        </authorList>
    </citation>
    <scope>NUCLEOTIDE SEQUENCE [LARGE SCALE GENOMIC DNA]</scope>
    <source>
        <strain evidence="2 3">ATCC 30569</strain>
    </source>
</reference>
<organism evidence="2 3">
    <name type="scientific">Naegleria lovaniensis</name>
    <name type="common">Amoeba</name>
    <dbReference type="NCBI Taxonomy" id="51637"/>
    <lineage>
        <taxon>Eukaryota</taxon>
        <taxon>Discoba</taxon>
        <taxon>Heterolobosea</taxon>
        <taxon>Tetramitia</taxon>
        <taxon>Eutetramitia</taxon>
        <taxon>Vahlkampfiidae</taxon>
        <taxon>Naegleria</taxon>
    </lineage>
</organism>
<feature type="domain" description="F-box" evidence="1">
    <location>
        <begin position="241"/>
        <end position="299"/>
    </location>
</feature>
<dbReference type="RefSeq" id="XP_044549254.1">
    <property type="nucleotide sequence ID" value="XM_044693864.1"/>
</dbReference>
<dbReference type="SMART" id="SM00256">
    <property type="entry name" value="FBOX"/>
    <property type="match status" value="1"/>
</dbReference>
<protein>
    <recommendedName>
        <fullName evidence="1">F-box domain-containing protein</fullName>
    </recommendedName>
</protein>
<gene>
    <name evidence="2" type="ORF">C9374_004246</name>
</gene>
<sequence length="380" mass="43202">MIILTKSCFYIYDVRNRKNVDSVLTDLTEISSCVSWHPLLDTVMIGTTSGKVMFYSTEKSKNSVTQYVPHTQELTSHAVNSITIPYKNVWPDGSIITTAANGVSSVWNYKTCRKIYDISTNEPLGNSCGALNEDHSIFAFAVTDRLVNPAAINVSLDSSLVFYPVSKYLSEIDNESEEDVLVKPFLDSISSEQPLKTNTLKFVEKVFSSMDYHKKPRQPSYLSYLRLKKAAKHNHSEKMYFSNFHDLPSELIGNILEYLQATSLPLLSVVSKQFRECIFERLNTLIIDSPMHDKFYTSFLPEFMNVQHLIFKGVAVQDVSLLISQVRNKVEKLTLILPTTDVLAPGINIENLLVWNNLSELVIYHSRRLLVRNKTVPLEN</sequence>
<evidence type="ECO:0000313" key="2">
    <source>
        <dbReference type="EMBL" id="KAG2383575.1"/>
    </source>
</evidence>
<dbReference type="Gene3D" id="2.130.10.10">
    <property type="entry name" value="YVTN repeat-like/Quinoprotein amine dehydrogenase"/>
    <property type="match status" value="1"/>
</dbReference>
<proteinExistence type="predicted"/>
<dbReference type="GeneID" id="68096701"/>
<dbReference type="SUPFAM" id="SSF50978">
    <property type="entry name" value="WD40 repeat-like"/>
    <property type="match status" value="1"/>
</dbReference>
<dbReference type="InterPro" id="IPR036047">
    <property type="entry name" value="F-box-like_dom_sf"/>
</dbReference>